<dbReference type="GeneID" id="95392971"/>
<dbReference type="EMBL" id="JACIBV010000001">
    <property type="protein sequence ID" value="MBB3730844.1"/>
    <property type="molecule type" value="Genomic_DNA"/>
</dbReference>
<keyword evidence="4" id="KW-1185">Reference proteome</keyword>
<feature type="transmembrane region" description="Helical" evidence="1">
    <location>
        <begin position="180"/>
        <end position="207"/>
    </location>
</feature>
<evidence type="ECO:0000313" key="3">
    <source>
        <dbReference type="EMBL" id="MBB3730844.1"/>
    </source>
</evidence>
<feature type="transmembrane region" description="Helical" evidence="1">
    <location>
        <begin position="156"/>
        <end position="174"/>
    </location>
</feature>
<feature type="domain" description="CAAX prenyl protease 2/Lysostaphin resistance protein A-like" evidence="2">
    <location>
        <begin position="121"/>
        <end position="209"/>
    </location>
</feature>
<keyword evidence="1" id="KW-0812">Transmembrane</keyword>
<reference evidence="3 4" key="1">
    <citation type="submission" date="2020-08" db="EMBL/GenBank/DDBJ databases">
        <title>Sequencing the genomes of 1000 actinobacteria strains.</title>
        <authorList>
            <person name="Klenk H.-P."/>
        </authorList>
    </citation>
    <scope>NUCLEOTIDE SEQUENCE [LARGE SCALE GENOMIC DNA]</scope>
    <source>
        <strain evidence="3 4">DSM 44320</strain>
    </source>
</reference>
<feature type="transmembrane region" description="Helical" evidence="1">
    <location>
        <begin position="79"/>
        <end position="97"/>
    </location>
</feature>
<evidence type="ECO:0000259" key="2">
    <source>
        <dbReference type="Pfam" id="PF02517"/>
    </source>
</evidence>
<keyword evidence="3" id="KW-0645">Protease</keyword>
<accession>A0A7W5V7R8</accession>
<gene>
    <name evidence="3" type="ORF">FHR33_006704</name>
</gene>
<dbReference type="InterPro" id="IPR003675">
    <property type="entry name" value="Rce1/LyrA-like_dom"/>
</dbReference>
<evidence type="ECO:0000313" key="4">
    <source>
        <dbReference type="Proteomes" id="UP000579945"/>
    </source>
</evidence>
<dbReference type="GO" id="GO:0004175">
    <property type="term" value="F:endopeptidase activity"/>
    <property type="evidence" value="ECO:0007669"/>
    <property type="project" value="UniProtKB-ARBA"/>
</dbReference>
<comment type="caution">
    <text evidence="3">The sequence shown here is derived from an EMBL/GenBank/DDBJ whole genome shotgun (WGS) entry which is preliminary data.</text>
</comment>
<dbReference type="Proteomes" id="UP000579945">
    <property type="component" value="Unassembled WGS sequence"/>
</dbReference>
<keyword evidence="3" id="KW-0378">Hydrolase</keyword>
<feature type="transmembrane region" description="Helical" evidence="1">
    <location>
        <begin position="6"/>
        <end position="26"/>
    </location>
</feature>
<dbReference type="AlphaFoldDB" id="A0A7W5V7R8"/>
<organism evidence="3 4">
    <name type="scientific">Nonomuraea dietziae</name>
    <dbReference type="NCBI Taxonomy" id="65515"/>
    <lineage>
        <taxon>Bacteria</taxon>
        <taxon>Bacillati</taxon>
        <taxon>Actinomycetota</taxon>
        <taxon>Actinomycetes</taxon>
        <taxon>Streptosporangiales</taxon>
        <taxon>Streptosporangiaceae</taxon>
        <taxon>Nonomuraea</taxon>
    </lineage>
</organism>
<proteinExistence type="predicted"/>
<dbReference type="Pfam" id="PF02517">
    <property type="entry name" value="Rce1-like"/>
    <property type="match status" value="1"/>
</dbReference>
<protein>
    <submittedName>
        <fullName evidence="3">Membrane protease YdiL (CAAX protease family)</fullName>
    </submittedName>
</protein>
<evidence type="ECO:0000256" key="1">
    <source>
        <dbReference type="SAM" id="Phobius"/>
    </source>
</evidence>
<name>A0A7W5V7R8_9ACTN</name>
<keyword evidence="1" id="KW-0472">Membrane</keyword>
<feature type="transmembrane region" description="Helical" evidence="1">
    <location>
        <begin position="38"/>
        <end position="59"/>
    </location>
</feature>
<dbReference type="GO" id="GO:0080120">
    <property type="term" value="P:CAAX-box protein maturation"/>
    <property type="evidence" value="ECO:0007669"/>
    <property type="project" value="UniProtKB-ARBA"/>
</dbReference>
<keyword evidence="1" id="KW-1133">Transmembrane helix</keyword>
<dbReference type="GO" id="GO:0006508">
    <property type="term" value="P:proteolysis"/>
    <property type="evidence" value="ECO:0007669"/>
    <property type="project" value="UniProtKB-KW"/>
</dbReference>
<dbReference type="RefSeq" id="WP_183656027.1">
    <property type="nucleotide sequence ID" value="NZ_JACIBV010000001.1"/>
</dbReference>
<sequence>MSLVLFVVLVVHLAVVSPLLGRRTYAALQADRSRYTRTFLAWIAELWGMAAVALLIVGLSPDLDLVDLGLTVPTDLSTFLGMITGLVIASVVVALVMRKSGAAMPGQAAFEALVPRTGGERWMAVAMSVSAGVCEEIVFRGLLIAMFTSMGAPRPVAAGLALALFVAGHLYQGWRGMIMVTLAGFSLTMVYFSSGSLVLPIVIHVLVDIRSLLMARPAGRPQPPVREVVGGGAA</sequence>